<gene>
    <name evidence="1" type="ORF">SINV_01634</name>
</gene>
<protein>
    <submittedName>
        <fullName evidence="1">Uncharacterized protein</fullName>
    </submittedName>
</protein>
<evidence type="ECO:0000313" key="1">
    <source>
        <dbReference type="EMBL" id="EFZ17257.1"/>
    </source>
</evidence>
<name>E9IQ94_SOLIN</name>
<dbReference type="AlphaFoldDB" id="E9IQ94"/>
<reference evidence="1" key="1">
    <citation type="journal article" date="2011" name="Proc. Natl. Acad. Sci. U.S.A.">
        <title>The genome of the fire ant Solenopsis invicta.</title>
        <authorList>
            <person name="Wurm Y."/>
            <person name="Wang J."/>
            <person name="Riba-Grognuz O."/>
            <person name="Corona M."/>
            <person name="Nygaard S."/>
            <person name="Hunt B.G."/>
            <person name="Ingram K.K."/>
            <person name="Falquet L."/>
            <person name="Nipitwattanaphon M."/>
            <person name="Gotzek D."/>
            <person name="Dijkstra M.B."/>
            <person name="Oettler J."/>
            <person name="Comtesse F."/>
            <person name="Shih C.J."/>
            <person name="Wu W.J."/>
            <person name="Yang C.C."/>
            <person name="Thomas J."/>
            <person name="Beaudoing E."/>
            <person name="Pradervand S."/>
            <person name="Flegel V."/>
            <person name="Cook E.D."/>
            <person name="Fabbretti R."/>
            <person name="Stockinger H."/>
            <person name="Long L."/>
            <person name="Farmerie W.G."/>
            <person name="Oakey J."/>
            <person name="Boomsma J.J."/>
            <person name="Pamilo P."/>
            <person name="Yi S.V."/>
            <person name="Heinze J."/>
            <person name="Goodisman M.A."/>
            <person name="Farinelli L."/>
            <person name="Harshman K."/>
            <person name="Hulo N."/>
            <person name="Cerutti L."/>
            <person name="Xenarios I."/>
            <person name="Shoemaker D."/>
            <person name="Keller L."/>
        </authorList>
    </citation>
    <scope>NUCLEOTIDE SEQUENCE [LARGE SCALE GENOMIC DNA]</scope>
</reference>
<dbReference type="HOGENOM" id="CLU_2429850_0_0_1"/>
<sequence>MIMVLESSGIAITSDAIKTKFLQKIKTKGTTGHKQESAFYSKNTKKEKRKQLKCFVCDRPWTDDYIKRLEKEKSNKEDLKTDEAIDISLKD</sequence>
<dbReference type="EMBL" id="GL764669">
    <property type="protein sequence ID" value="EFZ17257.1"/>
    <property type="molecule type" value="Genomic_DNA"/>
</dbReference>
<organism>
    <name type="scientific">Solenopsis invicta</name>
    <name type="common">Red imported fire ant</name>
    <name type="synonym">Solenopsis wagneri</name>
    <dbReference type="NCBI Taxonomy" id="13686"/>
    <lineage>
        <taxon>Eukaryota</taxon>
        <taxon>Metazoa</taxon>
        <taxon>Ecdysozoa</taxon>
        <taxon>Arthropoda</taxon>
        <taxon>Hexapoda</taxon>
        <taxon>Insecta</taxon>
        <taxon>Pterygota</taxon>
        <taxon>Neoptera</taxon>
        <taxon>Endopterygota</taxon>
        <taxon>Hymenoptera</taxon>
        <taxon>Apocrita</taxon>
        <taxon>Aculeata</taxon>
        <taxon>Formicoidea</taxon>
        <taxon>Formicidae</taxon>
        <taxon>Myrmicinae</taxon>
        <taxon>Solenopsis</taxon>
    </lineage>
</organism>
<proteinExistence type="predicted"/>
<accession>E9IQ94</accession>
<feature type="non-terminal residue" evidence="1">
    <location>
        <position position="91"/>
    </location>
</feature>